<dbReference type="InterPro" id="IPR001638">
    <property type="entry name" value="Solute-binding_3/MltF_N"/>
</dbReference>
<dbReference type="SUPFAM" id="SSF53850">
    <property type="entry name" value="Periplasmic binding protein-like II"/>
    <property type="match status" value="1"/>
</dbReference>
<keyword evidence="1" id="KW-0732">Signal</keyword>
<organism evidence="3 4">
    <name type="scientific">Undibacterium nitidum</name>
    <dbReference type="NCBI Taxonomy" id="2762298"/>
    <lineage>
        <taxon>Bacteria</taxon>
        <taxon>Pseudomonadati</taxon>
        <taxon>Pseudomonadota</taxon>
        <taxon>Betaproteobacteria</taxon>
        <taxon>Burkholderiales</taxon>
        <taxon>Oxalobacteraceae</taxon>
        <taxon>Undibacterium</taxon>
    </lineage>
</organism>
<dbReference type="RefSeq" id="WP_186914836.1">
    <property type="nucleotide sequence ID" value="NZ_JACOFZ010000001.1"/>
</dbReference>
<protein>
    <submittedName>
        <fullName evidence="3">Transporter substrate-binding domain-containing protein</fullName>
    </submittedName>
</protein>
<dbReference type="Gene3D" id="3.40.190.10">
    <property type="entry name" value="Periplasmic binding protein-like II"/>
    <property type="match status" value="2"/>
</dbReference>
<name>A0A923HKE9_9BURK</name>
<dbReference type="PANTHER" id="PTHR38834:SF3">
    <property type="entry name" value="SOLUTE-BINDING PROTEIN FAMILY 3_N-TERMINAL DOMAIN-CONTAINING PROTEIN"/>
    <property type="match status" value="1"/>
</dbReference>
<gene>
    <name evidence="3" type="ORF">H8K36_04775</name>
</gene>
<evidence type="ECO:0000313" key="4">
    <source>
        <dbReference type="Proteomes" id="UP000627446"/>
    </source>
</evidence>
<dbReference type="Proteomes" id="UP000627446">
    <property type="component" value="Unassembled WGS sequence"/>
</dbReference>
<proteinExistence type="predicted"/>
<evidence type="ECO:0000313" key="3">
    <source>
        <dbReference type="EMBL" id="MBC3880677.1"/>
    </source>
</evidence>
<reference evidence="3" key="1">
    <citation type="submission" date="2020-08" db="EMBL/GenBank/DDBJ databases">
        <title>Novel species isolated from subtropical streams in China.</title>
        <authorList>
            <person name="Lu H."/>
        </authorList>
    </citation>
    <scope>NUCLEOTIDE SEQUENCE</scope>
    <source>
        <strain evidence="3">LX22W</strain>
    </source>
</reference>
<comment type="caution">
    <text evidence="3">The sequence shown here is derived from an EMBL/GenBank/DDBJ whole genome shotgun (WGS) entry which is preliminary data.</text>
</comment>
<dbReference type="AlphaFoldDB" id="A0A923HKE9"/>
<dbReference type="EMBL" id="JACOFZ010000001">
    <property type="protein sequence ID" value="MBC3880677.1"/>
    <property type="molecule type" value="Genomic_DNA"/>
</dbReference>
<dbReference type="Pfam" id="PF00497">
    <property type="entry name" value="SBP_bac_3"/>
    <property type="match status" value="1"/>
</dbReference>
<sequence length="255" mass="28402">MNKRIKPPPLLLRALYLGIASASFLASPSTSIAQSKQTTINITTEYLYPLNIADKDGGAIYGQSADKVHELFKRSQLPYQMKMMSWNRALELARKNVDTCVFSTARIKERETSFQWIGPIATGNWAIFGNPDKLGKVTRLEEIKQSKIGTEVGNVSVAYLSEKGFQVITSNESSTTFKNVALGRIDYAAAGDTHGKKIILENQLEDKVVMLFNFNSSDYYLACNKNMDAATIAFLNSKLREIKADGSFKNIDSKY</sequence>
<feature type="chain" id="PRO_5037978120" evidence="1">
    <location>
        <begin position="34"/>
        <end position="255"/>
    </location>
</feature>
<feature type="domain" description="Solute-binding protein family 3/N-terminal" evidence="2">
    <location>
        <begin position="44"/>
        <end position="255"/>
    </location>
</feature>
<evidence type="ECO:0000256" key="1">
    <source>
        <dbReference type="SAM" id="SignalP"/>
    </source>
</evidence>
<evidence type="ECO:0000259" key="2">
    <source>
        <dbReference type="Pfam" id="PF00497"/>
    </source>
</evidence>
<dbReference type="PANTHER" id="PTHR38834">
    <property type="entry name" value="PERIPLASMIC SUBSTRATE BINDING PROTEIN FAMILY 3"/>
    <property type="match status" value="1"/>
</dbReference>
<keyword evidence="4" id="KW-1185">Reference proteome</keyword>
<accession>A0A923HKE9</accession>
<feature type="signal peptide" evidence="1">
    <location>
        <begin position="1"/>
        <end position="33"/>
    </location>
</feature>